<dbReference type="AlphaFoldDB" id="A0A0B2PEK4"/>
<dbReference type="GO" id="GO:0004674">
    <property type="term" value="F:protein serine/threonine kinase activity"/>
    <property type="evidence" value="ECO:0007669"/>
    <property type="project" value="UniProtKB-KW"/>
</dbReference>
<dbReference type="GO" id="GO:0030246">
    <property type="term" value="F:carbohydrate binding"/>
    <property type="evidence" value="ECO:0007669"/>
    <property type="project" value="UniProtKB-KW"/>
</dbReference>
<evidence type="ECO:0000256" key="3">
    <source>
        <dbReference type="ARBA" id="ARBA00022741"/>
    </source>
</evidence>
<evidence type="ECO:0000256" key="4">
    <source>
        <dbReference type="ARBA" id="ARBA00022777"/>
    </source>
</evidence>
<keyword evidence="6" id="KW-0472">Membrane</keyword>
<dbReference type="EMBL" id="KN666624">
    <property type="protein sequence ID" value="KHN07826.1"/>
    <property type="molecule type" value="Genomic_DNA"/>
</dbReference>
<dbReference type="PANTHER" id="PTHR27002:SF1105">
    <property type="entry name" value="S-LOCUS LECTIN KINASE FAMILY PROTEIN"/>
    <property type="match status" value="1"/>
</dbReference>
<dbReference type="GO" id="GO:0005524">
    <property type="term" value="F:ATP binding"/>
    <property type="evidence" value="ECO:0007669"/>
    <property type="project" value="UniProtKB-KW"/>
</dbReference>
<evidence type="ECO:0000256" key="1">
    <source>
        <dbReference type="ARBA" id="ARBA00022527"/>
    </source>
</evidence>
<keyword evidence="3" id="KW-0547">Nucleotide-binding</keyword>
<dbReference type="GO" id="GO:0005886">
    <property type="term" value="C:plasma membrane"/>
    <property type="evidence" value="ECO:0007669"/>
    <property type="project" value="TreeGrafter"/>
</dbReference>
<keyword evidence="1" id="KW-0723">Serine/threonine-protein kinase</keyword>
<gene>
    <name evidence="8" type="ORF">glysoja_035864</name>
</gene>
<organism evidence="8">
    <name type="scientific">Glycine soja</name>
    <name type="common">Wild soybean</name>
    <dbReference type="NCBI Taxonomy" id="3848"/>
    <lineage>
        <taxon>Eukaryota</taxon>
        <taxon>Viridiplantae</taxon>
        <taxon>Streptophyta</taxon>
        <taxon>Embryophyta</taxon>
        <taxon>Tracheophyta</taxon>
        <taxon>Spermatophyta</taxon>
        <taxon>Magnoliopsida</taxon>
        <taxon>eudicotyledons</taxon>
        <taxon>Gunneridae</taxon>
        <taxon>Pentapetalae</taxon>
        <taxon>rosids</taxon>
        <taxon>fabids</taxon>
        <taxon>Fabales</taxon>
        <taxon>Fabaceae</taxon>
        <taxon>Papilionoideae</taxon>
        <taxon>50 kb inversion clade</taxon>
        <taxon>NPAAA clade</taxon>
        <taxon>indigoferoid/millettioid clade</taxon>
        <taxon>Phaseoleae</taxon>
        <taxon>Glycine</taxon>
        <taxon>Glycine subgen. Soja</taxon>
    </lineage>
</organism>
<keyword evidence="8" id="KW-0430">Lectin</keyword>
<dbReference type="EC" id="2.7.1.-" evidence="8"/>
<evidence type="ECO:0000256" key="5">
    <source>
        <dbReference type="ARBA" id="ARBA00022840"/>
    </source>
</evidence>
<feature type="transmembrane region" description="Helical" evidence="6">
    <location>
        <begin position="6"/>
        <end position="24"/>
    </location>
</feature>
<keyword evidence="5" id="KW-0067">ATP-binding</keyword>
<keyword evidence="2 8" id="KW-0808">Transferase</keyword>
<accession>A0A0B2PEK4</accession>
<evidence type="ECO:0000259" key="7">
    <source>
        <dbReference type="Pfam" id="PF07714"/>
    </source>
</evidence>
<dbReference type="SUPFAM" id="SSF56112">
    <property type="entry name" value="Protein kinase-like (PK-like)"/>
    <property type="match status" value="1"/>
</dbReference>
<proteinExistence type="predicted"/>
<dbReference type="Proteomes" id="UP000053555">
    <property type="component" value="Unassembled WGS sequence"/>
</dbReference>
<reference evidence="8" key="1">
    <citation type="submission" date="2014-07" db="EMBL/GenBank/DDBJ databases">
        <title>Identification of a novel salt tolerance gene in wild soybean by whole-genome sequencing.</title>
        <authorList>
            <person name="Lam H.-M."/>
            <person name="Qi X."/>
            <person name="Li M.-W."/>
            <person name="Liu X."/>
            <person name="Xie M."/>
            <person name="Ni M."/>
            <person name="Xu X."/>
        </authorList>
    </citation>
    <scope>NUCLEOTIDE SEQUENCE [LARGE SCALE GENOMIC DNA]</scope>
    <source>
        <tissue evidence="8">Root</tissue>
    </source>
</reference>
<evidence type="ECO:0000313" key="8">
    <source>
        <dbReference type="EMBL" id="KHN07826.1"/>
    </source>
</evidence>
<feature type="domain" description="Serine-threonine/tyrosine-protein kinase catalytic" evidence="7">
    <location>
        <begin position="45"/>
        <end position="95"/>
    </location>
</feature>
<keyword evidence="4 8" id="KW-0418">Kinase</keyword>
<keyword evidence="6" id="KW-0812">Transmembrane</keyword>
<dbReference type="Gene3D" id="3.30.200.20">
    <property type="entry name" value="Phosphorylase Kinase, domain 1"/>
    <property type="match status" value="1"/>
</dbReference>
<evidence type="ECO:0000256" key="2">
    <source>
        <dbReference type="ARBA" id="ARBA00022679"/>
    </source>
</evidence>
<dbReference type="InterPro" id="IPR011009">
    <property type="entry name" value="Kinase-like_dom_sf"/>
</dbReference>
<keyword evidence="8" id="KW-0675">Receptor</keyword>
<sequence>MKVIIAITVTIGTTVIVICAYIMWRTISNHHASNCQSATNSFHPSNKLVQGDFGPVYKGQLHDCQEIAVKRLSRASGQDLEEFINEVVVISKLQESCKTSWLL</sequence>
<name>A0A0B2PEK4_GLYSO</name>
<dbReference type="InterPro" id="IPR001245">
    <property type="entry name" value="Ser-Thr/Tyr_kinase_cat_dom"/>
</dbReference>
<dbReference type="Pfam" id="PF07714">
    <property type="entry name" value="PK_Tyr_Ser-Thr"/>
    <property type="match status" value="1"/>
</dbReference>
<evidence type="ECO:0000256" key="6">
    <source>
        <dbReference type="SAM" id="Phobius"/>
    </source>
</evidence>
<protein>
    <submittedName>
        <fullName evidence="8">G-type lectin S-receptor-like serine/threonine-protein kinase SD1-29</fullName>
        <ecNumber evidence="8">2.7.1.-</ecNumber>
    </submittedName>
</protein>
<keyword evidence="6" id="KW-1133">Transmembrane helix</keyword>
<dbReference type="PANTHER" id="PTHR27002">
    <property type="entry name" value="RECEPTOR-LIKE SERINE/THREONINE-PROTEIN KINASE SD1-8"/>
    <property type="match status" value="1"/>
</dbReference>